<organism evidence="1 2">
    <name type="scientific">Glycocaulis alkaliphilus</name>
    <dbReference type="NCBI Taxonomy" id="1434191"/>
    <lineage>
        <taxon>Bacteria</taxon>
        <taxon>Pseudomonadati</taxon>
        <taxon>Pseudomonadota</taxon>
        <taxon>Alphaproteobacteria</taxon>
        <taxon>Maricaulales</taxon>
        <taxon>Maricaulaceae</taxon>
        <taxon>Glycocaulis</taxon>
    </lineage>
</organism>
<dbReference type="Proteomes" id="UP000286954">
    <property type="component" value="Chromosome"/>
</dbReference>
<keyword evidence="2" id="KW-1185">Reference proteome</keyword>
<proteinExistence type="predicted"/>
<reference evidence="1 2" key="1">
    <citation type="submission" date="2016-12" db="EMBL/GenBank/DDBJ databases">
        <title>The genome of dimorphic prosthecate Glycocaulis alkaliphilus 6b-8t, isolated from crude oil dictates its adaptability in petroleum environments.</title>
        <authorList>
            <person name="Wu X.-L."/>
            <person name="Geng S."/>
        </authorList>
    </citation>
    <scope>NUCLEOTIDE SEQUENCE [LARGE SCALE GENOMIC DNA]</scope>
    <source>
        <strain evidence="1 2">6B-8</strain>
    </source>
</reference>
<accession>A0A3T0ECD3</accession>
<protein>
    <submittedName>
        <fullName evidence="1">Uncharacterized protein</fullName>
    </submittedName>
</protein>
<sequence>MWSRGHTYMHVTRDGGLCLKEGGSYLTPCLAALFQET</sequence>
<name>A0A3T0ECD3_9PROT</name>
<dbReference type="AlphaFoldDB" id="A0A3T0ECD3"/>
<gene>
    <name evidence="1" type="ORF">X907_2429</name>
</gene>
<dbReference type="EMBL" id="CP018911">
    <property type="protein sequence ID" value="AZU04944.1"/>
    <property type="molecule type" value="Genomic_DNA"/>
</dbReference>
<evidence type="ECO:0000313" key="1">
    <source>
        <dbReference type="EMBL" id="AZU04944.1"/>
    </source>
</evidence>
<dbReference type="KEGG" id="gak:X907_2429"/>
<evidence type="ECO:0000313" key="2">
    <source>
        <dbReference type="Proteomes" id="UP000286954"/>
    </source>
</evidence>